<organism evidence="1 2">
    <name type="scientific">Mycobacterium phage Timshel</name>
    <dbReference type="NCBI Taxonomy" id="1032895"/>
    <lineage>
        <taxon>Viruses</taxon>
        <taxon>Duplodnaviria</taxon>
        <taxon>Heunggongvirae</taxon>
        <taxon>Uroviricota</taxon>
        <taxon>Caudoviricetes</taxon>
        <taxon>Timshelvirus</taxon>
        <taxon>Timshelvirus timshel</taxon>
    </lineage>
</organism>
<dbReference type="KEGG" id="vg:40083633"/>
<protein>
    <submittedName>
        <fullName evidence="1">Uncharacterized protein</fullName>
    </submittedName>
</protein>
<gene>
    <name evidence="1" type="primary">58</name>
    <name evidence="1" type="ORF">TIMSHEL_58</name>
</gene>
<proteinExistence type="predicted"/>
<evidence type="ECO:0000313" key="2">
    <source>
        <dbReference type="Proteomes" id="UP000006948"/>
    </source>
</evidence>
<evidence type="ECO:0000313" key="1">
    <source>
        <dbReference type="EMBL" id="AEJ92400.1"/>
    </source>
</evidence>
<accession>G1DB76</accession>
<keyword evidence="2" id="KW-1185">Reference proteome</keyword>
<dbReference type="Proteomes" id="UP000006948">
    <property type="component" value="Segment"/>
</dbReference>
<sequence>MVATCVALWGVCAYICLVLDL</sequence>
<name>G1DB76_9CAUD</name>
<dbReference type="RefSeq" id="YP_009607616.1">
    <property type="nucleotide sequence ID" value="NC_041983.1"/>
</dbReference>
<dbReference type="GeneID" id="40083633"/>
<dbReference type="EMBL" id="JF957060">
    <property type="protein sequence ID" value="AEJ92400.1"/>
    <property type="molecule type" value="Genomic_DNA"/>
</dbReference>
<reference evidence="1 2" key="1">
    <citation type="journal article" date="2012" name="J. Virol.">
        <title>Complete Genome Sequences of 138 Mycobacteriophages.</title>
        <authorList>
            <consortium name="the Science Education Alliance Phage Hunters Advancing Genomics and Evolutionary Science Program"/>
            <consortium name="the KwaZulu-Natal Research Institute for Tuberculosis and HIV Mycobacterial Genetics Course Students"/>
            <consortium name="the Phage Hunters Integrating Research and Education Program"/>
            <person name="Hatfull G.F."/>
        </authorList>
    </citation>
    <scope>NUCLEOTIDE SEQUENCE [LARGE SCALE GENOMIC DNA]</scope>
</reference>